<name>A0A3B0YAK2_9ZZZZ</name>
<organism evidence="1">
    <name type="scientific">hydrothermal vent metagenome</name>
    <dbReference type="NCBI Taxonomy" id="652676"/>
    <lineage>
        <taxon>unclassified sequences</taxon>
        <taxon>metagenomes</taxon>
        <taxon>ecological metagenomes</taxon>
    </lineage>
</organism>
<sequence length="206" mass="22415">MKKNRRLTAALLSLLISLTISACDGSYDPGVSNEKTVLSSGLELQSNRLKAFDGFNQLSSSLISDSFDMLTKVETMLKSMSDSRDVLIDTLETLTQPFMLSTNAPLSTNQAVSSTTPPFSIDPAGLNNDYLLVSSSSRFLTPKNTLRTRFKTPAELSSAWLRAVEFSDQRCVYVALQSVDTKGIVSVASNTRVVPLTSNSRCSVQL</sequence>
<dbReference type="PROSITE" id="PS51257">
    <property type="entry name" value="PROKAR_LIPOPROTEIN"/>
    <property type="match status" value="1"/>
</dbReference>
<gene>
    <name evidence="1" type="ORF">MNBD_GAMMA09-2946</name>
</gene>
<dbReference type="EMBL" id="UOFI01000067">
    <property type="protein sequence ID" value="VAW65366.1"/>
    <property type="molecule type" value="Genomic_DNA"/>
</dbReference>
<evidence type="ECO:0008006" key="2">
    <source>
        <dbReference type="Google" id="ProtNLM"/>
    </source>
</evidence>
<dbReference type="AlphaFoldDB" id="A0A3B0YAK2"/>
<accession>A0A3B0YAK2</accession>
<evidence type="ECO:0000313" key="1">
    <source>
        <dbReference type="EMBL" id="VAW65366.1"/>
    </source>
</evidence>
<protein>
    <recommendedName>
        <fullName evidence="2">Lipoprotein</fullName>
    </recommendedName>
</protein>
<proteinExistence type="predicted"/>
<reference evidence="1" key="1">
    <citation type="submission" date="2018-06" db="EMBL/GenBank/DDBJ databases">
        <authorList>
            <person name="Zhirakovskaya E."/>
        </authorList>
    </citation>
    <scope>NUCLEOTIDE SEQUENCE</scope>
</reference>